<evidence type="ECO:0000256" key="8">
    <source>
        <dbReference type="SAM" id="Phobius"/>
    </source>
</evidence>
<name>A0AAP2CCN4_9GAMM</name>
<evidence type="ECO:0000256" key="6">
    <source>
        <dbReference type="ARBA" id="ARBA00022989"/>
    </source>
</evidence>
<feature type="transmembrane region" description="Helical" evidence="8">
    <location>
        <begin position="416"/>
        <end position="438"/>
    </location>
</feature>
<evidence type="ECO:0000256" key="7">
    <source>
        <dbReference type="ARBA" id="ARBA00023136"/>
    </source>
</evidence>
<dbReference type="GO" id="GO:0009103">
    <property type="term" value="P:lipopolysaccharide biosynthetic process"/>
    <property type="evidence" value="ECO:0007669"/>
    <property type="project" value="UniProtKB-ARBA"/>
</dbReference>
<gene>
    <name evidence="10" type="ORF">KB893_011850</name>
</gene>
<keyword evidence="7 8" id="KW-0472">Membrane</keyword>
<feature type="transmembrane region" description="Helical" evidence="8">
    <location>
        <begin position="206"/>
        <end position="234"/>
    </location>
</feature>
<dbReference type="EMBL" id="JAGQFT020000007">
    <property type="protein sequence ID" value="MBS7457824.1"/>
    <property type="molecule type" value="Genomic_DNA"/>
</dbReference>
<evidence type="ECO:0000256" key="4">
    <source>
        <dbReference type="ARBA" id="ARBA00022679"/>
    </source>
</evidence>
<dbReference type="GO" id="GO:0016763">
    <property type="term" value="F:pentosyltransferase activity"/>
    <property type="evidence" value="ECO:0007669"/>
    <property type="project" value="TreeGrafter"/>
</dbReference>
<dbReference type="EC" id="2.4.-.-" evidence="10"/>
<evidence type="ECO:0000256" key="1">
    <source>
        <dbReference type="ARBA" id="ARBA00004651"/>
    </source>
</evidence>
<dbReference type="Proteomes" id="UP000675747">
    <property type="component" value="Unassembled WGS sequence"/>
</dbReference>
<dbReference type="PANTHER" id="PTHR33908:SF11">
    <property type="entry name" value="MEMBRANE PROTEIN"/>
    <property type="match status" value="1"/>
</dbReference>
<proteinExistence type="predicted"/>
<dbReference type="Pfam" id="PF13231">
    <property type="entry name" value="PMT_2"/>
    <property type="match status" value="1"/>
</dbReference>
<evidence type="ECO:0000313" key="10">
    <source>
        <dbReference type="EMBL" id="MBS7457824.1"/>
    </source>
</evidence>
<dbReference type="AlphaFoldDB" id="A0AAP2CCN4"/>
<evidence type="ECO:0000256" key="2">
    <source>
        <dbReference type="ARBA" id="ARBA00022475"/>
    </source>
</evidence>
<keyword evidence="6 8" id="KW-1133">Transmembrane helix</keyword>
<feature type="domain" description="Glycosyltransferase RgtA/B/C/D-like" evidence="9">
    <location>
        <begin position="117"/>
        <end position="260"/>
    </location>
</feature>
<keyword evidence="2" id="KW-1003">Cell membrane</keyword>
<feature type="transmembrane region" description="Helical" evidence="8">
    <location>
        <begin position="20"/>
        <end position="42"/>
    </location>
</feature>
<feature type="transmembrane region" description="Helical" evidence="8">
    <location>
        <begin position="178"/>
        <end position="194"/>
    </location>
</feature>
<sequence>MSQDVAANADRGRRRLGSYLLFLACALFLQFAAIGIAITPLWDTPDEVGHMSYVIDLSKGDLPELGPSQIDAEVLDSWRPDLQSRQQRNWIAQHPPLYYMVAAAVYSGARAAGLGFEDRVRATRLTTAAFSACAIVALILALAEATCRPLLAIATGLALAATPMYWHMASGVSHDSATLFFSALALLFLVRFLQRGKLAWACAAGFAMGACALVKATGLVVLVAICAGTCYWILRRPWPFRRRLTALAGTALAFGVLPALWSGFNLFRYGVAFPDVRMLTPPGPEVPVEGFWTYVSTHPVWQHTLINFYGLFGWQGRGATGNSWFQMSVNALKLFSIPLVTALVLSISRGNAEFPRRIETRDMIPLGLLAGAVWFAVLAHPASYVPMLCIAILGVFLLQVVRNLPALAADHAPRYLQLLAAATFVFFSLVFVVKLWSIFNGQMRATHGRYFYPVLPFALLVLAMEMPRRLDKAAVAVALLLLLASGGYLYYVVGQFYVV</sequence>
<feature type="transmembrane region" description="Helical" evidence="8">
    <location>
        <begin position="125"/>
        <end position="143"/>
    </location>
</feature>
<accession>A0AAP2CCN4</accession>
<dbReference type="InterPro" id="IPR050297">
    <property type="entry name" value="LipidA_mod_glycosyltrf_83"/>
</dbReference>
<dbReference type="GO" id="GO:0005886">
    <property type="term" value="C:plasma membrane"/>
    <property type="evidence" value="ECO:0007669"/>
    <property type="project" value="UniProtKB-SubCell"/>
</dbReference>
<dbReference type="PANTHER" id="PTHR33908">
    <property type="entry name" value="MANNOSYLTRANSFERASE YKCB-RELATED"/>
    <property type="match status" value="1"/>
</dbReference>
<protein>
    <submittedName>
        <fullName evidence="10">Glycosyltransferase family 39 protein</fullName>
        <ecNumber evidence="10">2.4.-.-</ecNumber>
    </submittedName>
</protein>
<keyword evidence="5 8" id="KW-0812">Transmembrane</keyword>
<evidence type="ECO:0000256" key="5">
    <source>
        <dbReference type="ARBA" id="ARBA00022692"/>
    </source>
</evidence>
<comment type="subcellular location">
    <subcellularLocation>
        <location evidence="1">Cell membrane</location>
        <topology evidence="1">Multi-pass membrane protein</topology>
    </subcellularLocation>
</comment>
<reference evidence="10 11" key="1">
    <citation type="journal article" date="2021" name="Microbiol. Resour. Announc.">
        <title>Draft Genome Sequence of Coralloluteibacterium stylophorae LMG 29479T.</title>
        <authorList>
            <person name="Karlyshev A.V."/>
            <person name="Kudryashova E.B."/>
            <person name="Ariskina E.V."/>
            <person name="Conroy A.P."/>
            <person name="Abidueva E.Y."/>
        </authorList>
    </citation>
    <scope>NUCLEOTIDE SEQUENCE [LARGE SCALE GENOMIC DNA]</scope>
    <source>
        <strain evidence="10 11">LMG 29479</strain>
    </source>
</reference>
<organism evidence="10 11">
    <name type="scientific">Coralloluteibacterium stylophorae</name>
    <dbReference type="NCBI Taxonomy" id="1776034"/>
    <lineage>
        <taxon>Bacteria</taxon>
        <taxon>Pseudomonadati</taxon>
        <taxon>Pseudomonadota</taxon>
        <taxon>Gammaproteobacteria</taxon>
        <taxon>Lysobacterales</taxon>
        <taxon>Lysobacteraceae</taxon>
        <taxon>Coralloluteibacterium</taxon>
    </lineage>
</organism>
<feature type="transmembrane region" description="Helical" evidence="8">
    <location>
        <begin position="246"/>
        <end position="264"/>
    </location>
</feature>
<feature type="transmembrane region" description="Helical" evidence="8">
    <location>
        <begin position="450"/>
        <end position="466"/>
    </location>
</feature>
<evidence type="ECO:0000313" key="11">
    <source>
        <dbReference type="Proteomes" id="UP000675747"/>
    </source>
</evidence>
<dbReference type="RefSeq" id="WP_213173734.1">
    <property type="nucleotide sequence ID" value="NZ_JAGQFT020000007.1"/>
</dbReference>
<keyword evidence="4 10" id="KW-0808">Transferase</keyword>
<feature type="transmembrane region" description="Helical" evidence="8">
    <location>
        <begin position="473"/>
        <end position="493"/>
    </location>
</feature>
<comment type="caution">
    <text evidence="10">The sequence shown here is derived from an EMBL/GenBank/DDBJ whole genome shotgun (WGS) entry which is preliminary data.</text>
</comment>
<keyword evidence="11" id="KW-1185">Reference proteome</keyword>
<evidence type="ECO:0000256" key="3">
    <source>
        <dbReference type="ARBA" id="ARBA00022676"/>
    </source>
</evidence>
<evidence type="ECO:0000259" key="9">
    <source>
        <dbReference type="Pfam" id="PF13231"/>
    </source>
</evidence>
<feature type="transmembrane region" description="Helical" evidence="8">
    <location>
        <begin position="149"/>
        <end position="166"/>
    </location>
</feature>
<dbReference type="InterPro" id="IPR038731">
    <property type="entry name" value="RgtA/B/C-like"/>
</dbReference>
<feature type="transmembrane region" description="Helical" evidence="8">
    <location>
        <begin position="363"/>
        <end position="379"/>
    </location>
</feature>
<keyword evidence="3 10" id="KW-0328">Glycosyltransferase</keyword>